<evidence type="ECO:0000313" key="1">
    <source>
        <dbReference type="EMBL" id="KAJ2763826.1"/>
    </source>
</evidence>
<protein>
    <submittedName>
        <fullName evidence="1">Uncharacterized protein</fullName>
    </submittedName>
</protein>
<name>A0ACC1JMR4_9FUNG</name>
<reference evidence="1" key="1">
    <citation type="submission" date="2022-07" db="EMBL/GenBank/DDBJ databases">
        <title>Phylogenomic reconstructions and comparative analyses of Kickxellomycotina fungi.</title>
        <authorList>
            <person name="Reynolds N.K."/>
            <person name="Stajich J.E."/>
            <person name="Barry K."/>
            <person name="Grigoriev I.V."/>
            <person name="Crous P."/>
            <person name="Smith M.E."/>
        </authorList>
    </citation>
    <scope>NUCLEOTIDE SEQUENCE</scope>
    <source>
        <strain evidence="1">CBS 109366</strain>
    </source>
</reference>
<gene>
    <name evidence="1" type="ORF">IWQ57_005422</name>
</gene>
<evidence type="ECO:0000313" key="2">
    <source>
        <dbReference type="Proteomes" id="UP001140234"/>
    </source>
</evidence>
<comment type="caution">
    <text evidence="1">The sequence shown here is derived from an EMBL/GenBank/DDBJ whole genome shotgun (WGS) entry which is preliminary data.</text>
</comment>
<proteinExistence type="predicted"/>
<feature type="non-terminal residue" evidence="1">
    <location>
        <position position="1"/>
    </location>
</feature>
<dbReference type="EMBL" id="JANBUJ010002601">
    <property type="protein sequence ID" value="KAJ2763826.1"/>
    <property type="molecule type" value="Genomic_DNA"/>
</dbReference>
<organism evidence="1 2">
    <name type="scientific">Coemansia nantahalensis</name>
    <dbReference type="NCBI Taxonomy" id="2789366"/>
    <lineage>
        <taxon>Eukaryota</taxon>
        <taxon>Fungi</taxon>
        <taxon>Fungi incertae sedis</taxon>
        <taxon>Zoopagomycota</taxon>
        <taxon>Kickxellomycotina</taxon>
        <taxon>Kickxellomycetes</taxon>
        <taxon>Kickxellales</taxon>
        <taxon>Kickxellaceae</taxon>
        <taxon>Coemansia</taxon>
    </lineage>
</organism>
<dbReference type="Proteomes" id="UP001140234">
    <property type="component" value="Unassembled WGS sequence"/>
</dbReference>
<keyword evidence="2" id="KW-1185">Reference proteome</keyword>
<accession>A0ACC1JMR4</accession>
<sequence>SKPYTRPPQMPALGIAMPPRPFAASSSLRYGSMYERIAAEPSEEEVESIMTLLERNCGWATYPQLLDALLAEHPLCLESDLIDLLNRFMAARRRVQAPPPPPPQLYQQQQQQQYTTANSVSSRVSPCSASQRQPNTEDPEIYLESKWTPTEIELLRDYLHETKGRKNWVACAQRVGTKSSAQCKAKFNNMRAQSNSRGHIDL</sequence>